<dbReference type="Pfam" id="PF03795">
    <property type="entry name" value="YCII"/>
    <property type="match status" value="1"/>
</dbReference>
<dbReference type="PANTHER" id="PTHR35174">
    <property type="entry name" value="BLL7171 PROTEIN-RELATED"/>
    <property type="match status" value="1"/>
</dbReference>
<dbReference type="OrthoDB" id="3933054at2759"/>
<dbReference type="Proteomes" id="UP000054166">
    <property type="component" value="Unassembled WGS sequence"/>
</dbReference>
<dbReference type="STRING" id="765440.A0A0C3GJS1"/>
<evidence type="ECO:0000259" key="1">
    <source>
        <dbReference type="Pfam" id="PF03795"/>
    </source>
</evidence>
<dbReference type="PANTHER" id="PTHR35174:SF4">
    <property type="entry name" value="BLL7163 PROTEIN"/>
    <property type="match status" value="1"/>
</dbReference>
<feature type="domain" description="YCII-related" evidence="1">
    <location>
        <begin position="3"/>
        <end position="108"/>
    </location>
</feature>
<dbReference type="SUPFAM" id="SSF54909">
    <property type="entry name" value="Dimeric alpha+beta barrel"/>
    <property type="match status" value="1"/>
</dbReference>
<name>A0A0C3GJS1_PILCF</name>
<evidence type="ECO:0000313" key="3">
    <source>
        <dbReference type="Proteomes" id="UP000054166"/>
    </source>
</evidence>
<gene>
    <name evidence="2" type="ORF">PILCRDRAFT_809876</name>
</gene>
<reference evidence="3" key="2">
    <citation type="submission" date="2015-01" db="EMBL/GenBank/DDBJ databases">
        <title>Evolutionary Origins and Diversification of the Mycorrhizal Mutualists.</title>
        <authorList>
            <consortium name="DOE Joint Genome Institute"/>
            <consortium name="Mycorrhizal Genomics Consortium"/>
            <person name="Kohler A."/>
            <person name="Kuo A."/>
            <person name="Nagy L.G."/>
            <person name="Floudas D."/>
            <person name="Copeland A."/>
            <person name="Barry K.W."/>
            <person name="Cichocki N."/>
            <person name="Veneault-Fourrey C."/>
            <person name="LaButti K."/>
            <person name="Lindquist E.A."/>
            <person name="Lipzen A."/>
            <person name="Lundell T."/>
            <person name="Morin E."/>
            <person name="Murat C."/>
            <person name="Riley R."/>
            <person name="Ohm R."/>
            <person name="Sun H."/>
            <person name="Tunlid A."/>
            <person name="Henrissat B."/>
            <person name="Grigoriev I.V."/>
            <person name="Hibbett D.S."/>
            <person name="Martin F."/>
        </authorList>
    </citation>
    <scope>NUCLEOTIDE SEQUENCE [LARGE SCALE GENOMIC DNA]</scope>
    <source>
        <strain evidence="3">F 1598</strain>
    </source>
</reference>
<proteinExistence type="predicted"/>
<dbReference type="InterPro" id="IPR011008">
    <property type="entry name" value="Dimeric_a/b-barrel"/>
</dbReference>
<sequence length="143" mass="15658">MPRFAILLKSSPTTEAGILPTGDLLKSMMTYNESLVKSGVMLTGEGLQASSKGARVIFNDPPEVISGPFTPAEHLISGFWFFKTETQEEAIEWVKKCPGLGKGTIIEVRKLLEQSDFGEVFPVELEEKANKLREQITGRSGAV</sequence>
<dbReference type="EMBL" id="KN832970">
    <property type="protein sequence ID" value="KIM91889.1"/>
    <property type="molecule type" value="Genomic_DNA"/>
</dbReference>
<dbReference type="InterPro" id="IPR005545">
    <property type="entry name" value="YCII"/>
</dbReference>
<evidence type="ECO:0000313" key="2">
    <source>
        <dbReference type="EMBL" id="KIM91889.1"/>
    </source>
</evidence>
<protein>
    <recommendedName>
        <fullName evidence="1">YCII-related domain-containing protein</fullName>
    </recommendedName>
</protein>
<reference evidence="2 3" key="1">
    <citation type="submission" date="2014-04" db="EMBL/GenBank/DDBJ databases">
        <authorList>
            <consortium name="DOE Joint Genome Institute"/>
            <person name="Kuo A."/>
            <person name="Tarkka M."/>
            <person name="Buscot F."/>
            <person name="Kohler A."/>
            <person name="Nagy L.G."/>
            <person name="Floudas D."/>
            <person name="Copeland A."/>
            <person name="Barry K.W."/>
            <person name="Cichocki N."/>
            <person name="Veneault-Fourrey C."/>
            <person name="LaButti K."/>
            <person name="Lindquist E.A."/>
            <person name="Lipzen A."/>
            <person name="Lundell T."/>
            <person name="Morin E."/>
            <person name="Murat C."/>
            <person name="Sun H."/>
            <person name="Tunlid A."/>
            <person name="Henrissat B."/>
            <person name="Grigoriev I.V."/>
            <person name="Hibbett D.S."/>
            <person name="Martin F."/>
            <person name="Nordberg H.P."/>
            <person name="Cantor M.N."/>
            <person name="Hua S.X."/>
        </authorList>
    </citation>
    <scope>NUCLEOTIDE SEQUENCE [LARGE SCALE GENOMIC DNA]</scope>
    <source>
        <strain evidence="2 3">F 1598</strain>
    </source>
</reference>
<dbReference type="HOGENOM" id="CLU_130902_0_0_1"/>
<keyword evidence="3" id="KW-1185">Reference proteome</keyword>
<dbReference type="AlphaFoldDB" id="A0A0C3GJS1"/>
<dbReference type="InParanoid" id="A0A0C3GJS1"/>
<organism evidence="2 3">
    <name type="scientific">Piloderma croceum (strain F 1598)</name>
    <dbReference type="NCBI Taxonomy" id="765440"/>
    <lineage>
        <taxon>Eukaryota</taxon>
        <taxon>Fungi</taxon>
        <taxon>Dikarya</taxon>
        <taxon>Basidiomycota</taxon>
        <taxon>Agaricomycotina</taxon>
        <taxon>Agaricomycetes</taxon>
        <taxon>Agaricomycetidae</taxon>
        <taxon>Atheliales</taxon>
        <taxon>Atheliaceae</taxon>
        <taxon>Piloderma</taxon>
    </lineage>
</organism>
<dbReference type="Gene3D" id="3.30.70.1060">
    <property type="entry name" value="Dimeric alpha+beta barrel"/>
    <property type="match status" value="1"/>
</dbReference>
<accession>A0A0C3GJS1</accession>